<proteinExistence type="predicted"/>
<protein>
    <recommendedName>
        <fullName evidence="1">Transposase IS200-like domain-containing protein</fullName>
    </recommendedName>
</protein>
<dbReference type="InterPro" id="IPR036515">
    <property type="entry name" value="Transposase_17_sf"/>
</dbReference>
<dbReference type="InterPro" id="IPR002686">
    <property type="entry name" value="Transposase_17"/>
</dbReference>
<reference evidence="2 3" key="1">
    <citation type="submission" date="2012-09" db="EMBL/GenBank/DDBJ databases">
        <title>Genome Sequence of alkane-degrading Bacterium Alcanivorax venustensis ISO4.</title>
        <authorList>
            <person name="Lai Q."/>
            <person name="Shao Z."/>
        </authorList>
    </citation>
    <scope>NUCLEOTIDE SEQUENCE [LARGE SCALE GENOMIC DNA]</scope>
    <source>
        <strain evidence="2 3">ISO4</strain>
    </source>
</reference>
<dbReference type="NCBIfam" id="NF047646">
    <property type="entry name" value="REP_Tyr_transpos"/>
    <property type="match status" value="1"/>
</dbReference>
<dbReference type="RefSeq" id="WP_067608354.1">
    <property type="nucleotide sequence ID" value="NZ_ARXR01000008.1"/>
</dbReference>
<dbReference type="Pfam" id="PF01797">
    <property type="entry name" value="Y1_Tnp"/>
    <property type="match status" value="1"/>
</dbReference>
<sequence length="160" mass="18403">MPRKAKFYRLRNGRARGSGRIYLITITCHGRQAHFATLQSGRCFVQALRATRAHAVTLGYVVMPDHIHWLLVLREHADLATTVQKAKSVATQRWRRAGRGGNERLWHVGFHERALRRQDDLAAMARYIVANPLRAGLVDFLGDYPHWDCAWPPENLIQEK</sequence>
<accession>A0ABS0AF01</accession>
<evidence type="ECO:0000313" key="3">
    <source>
        <dbReference type="Proteomes" id="UP000644441"/>
    </source>
</evidence>
<name>A0ABS0AF01_9GAMM</name>
<dbReference type="SMART" id="SM01321">
    <property type="entry name" value="Y1_Tnp"/>
    <property type="match status" value="1"/>
</dbReference>
<dbReference type="SUPFAM" id="SSF143422">
    <property type="entry name" value="Transposase IS200-like"/>
    <property type="match status" value="1"/>
</dbReference>
<evidence type="ECO:0000313" key="2">
    <source>
        <dbReference type="EMBL" id="MBF5052728.1"/>
    </source>
</evidence>
<organism evidence="2 3">
    <name type="scientific">Alloalcanivorax venustensis ISO4</name>
    <dbReference type="NCBI Taxonomy" id="1177184"/>
    <lineage>
        <taxon>Bacteria</taxon>
        <taxon>Pseudomonadati</taxon>
        <taxon>Pseudomonadota</taxon>
        <taxon>Gammaproteobacteria</taxon>
        <taxon>Oceanospirillales</taxon>
        <taxon>Alcanivoracaceae</taxon>
        <taxon>Alloalcanivorax</taxon>
    </lineage>
</organism>
<keyword evidence="3" id="KW-1185">Reference proteome</keyword>
<dbReference type="Proteomes" id="UP000644441">
    <property type="component" value="Unassembled WGS sequence"/>
</dbReference>
<evidence type="ECO:0000259" key="1">
    <source>
        <dbReference type="SMART" id="SM01321"/>
    </source>
</evidence>
<dbReference type="InterPro" id="IPR052715">
    <property type="entry name" value="RAYT_transposase"/>
</dbReference>
<gene>
    <name evidence="2" type="ORF">ISO4_01330</name>
</gene>
<comment type="caution">
    <text evidence="2">The sequence shown here is derived from an EMBL/GenBank/DDBJ whole genome shotgun (WGS) entry which is preliminary data.</text>
</comment>
<dbReference type="EMBL" id="ARXR01000008">
    <property type="protein sequence ID" value="MBF5052728.1"/>
    <property type="molecule type" value="Genomic_DNA"/>
</dbReference>
<feature type="domain" description="Transposase IS200-like" evidence="1">
    <location>
        <begin position="17"/>
        <end position="131"/>
    </location>
</feature>
<dbReference type="PANTHER" id="PTHR36966">
    <property type="entry name" value="REP-ASSOCIATED TYROSINE TRANSPOSASE"/>
    <property type="match status" value="1"/>
</dbReference>
<dbReference type="Gene3D" id="3.30.70.1290">
    <property type="entry name" value="Transposase IS200-like"/>
    <property type="match status" value="1"/>
</dbReference>
<dbReference type="PANTHER" id="PTHR36966:SF1">
    <property type="entry name" value="REP-ASSOCIATED TYROSINE TRANSPOSASE"/>
    <property type="match status" value="1"/>
</dbReference>